<dbReference type="RefSeq" id="WP_167746351.1">
    <property type="nucleotide sequence ID" value="NZ_FNST01000002.1"/>
</dbReference>
<dbReference type="Gene3D" id="1.25.40.10">
    <property type="entry name" value="Tetratricopeptide repeat domain"/>
    <property type="match status" value="1"/>
</dbReference>
<proteinExistence type="predicted"/>
<reference evidence="3" key="1">
    <citation type="submission" date="2016-10" db="EMBL/GenBank/DDBJ databases">
        <authorList>
            <person name="Varghese N."/>
            <person name="Submissions S."/>
        </authorList>
    </citation>
    <scope>NUCLEOTIDE SEQUENCE [LARGE SCALE GENOMIC DNA]</scope>
    <source>
        <strain evidence="3">DSM 40318</strain>
    </source>
</reference>
<keyword evidence="3" id="KW-1185">Reference proteome</keyword>
<dbReference type="Pfam" id="PF01381">
    <property type="entry name" value="HTH_3"/>
    <property type="match status" value="1"/>
</dbReference>
<dbReference type="InterPro" id="IPR011990">
    <property type="entry name" value="TPR-like_helical_dom_sf"/>
</dbReference>
<dbReference type="InterPro" id="IPR006311">
    <property type="entry name" value="TAT_signal"/>
</dbReference>
<dbReference type="CDD" id="cd00093">
    <property type="entry name" value="HTH_XRE"/>
    <property type="match status" value="1"/>
</dbReference>
<dbReference type="NCBIfam" id="TIGR01409">
    <property type="entry name" value="TAT_signal_seq"/>
    <property type="match status" value="1"/>
</dbReference>
<dbReference type="InterPro" id="IPR019546">
    <property type="entry name" value="TAT_signal_bac_arc"/>
</dbReference>
<evidence type="ECO:0000313" key="3">
    <source>
        <dbReference type="Proteomes" id="UP000198609"/>
    </source>
</evidence>
<name>A0A1H4PH28_STRMJ</name>
<dbReference type="EMBL" id="FNST01000002">
    <property type="protein sequence ID" value="SEC06558.1"/>
    <property type="molecule type" value="Genomic_DNA"/>
</dbReference>
<gene>
    <name evidence="2" type="ORF">SAMN04490356_2760</name>
</gene>
<dbReference type="Gene3D" id="1.10.260.40">
    <property type="entry name" value="lambda repressor-like DNA-binding domains"/>
    <property type="match status" value="1"/>
</dbReference>
<accession>A0A1H4PH28</accession>
<dbReference type="PROSITE" id="PS50943">
    <property type="entry name" value="HTH_CROC1"/>
    <property type="match status" value="1"/>
</dbReference>
<dbReference type="InterPro" id="IPR010982">
    <property type="entry name" value="Lambda_DNA-bd_dom_sf"/>
</dbReference>
<dbReference type="Proteomes" id="UP000198609">
    <property type="component" value="Unassembled WGS sequence"/>
</dbReference>
<sequence length="403" mass="43214">MGQLAQHSSAGEAISAARLARGWTQKQLADLCGYSQSTISRLERGRQSARDVDVLALVADRLGMDPSEVGLAGDALHNAGVNRRDFLGTTAAAAGLGILSTPASAAIRRPVNPAVVGHLQQLRATLVQSDGLYGPHAAISAVHDHLTVIEQQLLPGAHGPLRREILQTGAEWAEFAGWLYEDLGRSEQALWWSDRAMEWAQEADDPVRQAFILMRKAQQSVGLGQQQRAVGLASAALRVRGDVPARVRASAHLQAAHGHALAGGELPTLRALDAAQALVEGHAAVNDQLGGYCNHAYVHAQRATCYLRLGKPTDAVTTYRQALGHWPAIYQRERGLHLARLAIAHAADRAPDAACATAMQALEISRETESRRATAELRRVITGLAPWRRTAMVQELTEAVAAV</sequence>
<protein>
    <submittedName>
        <fullName evidence="2">Tat (Twin-arginine translocation) pathway signal sequence</fullName>
    </submittedName>
</protein>
<evidence type="ECO:0000259" key="1">
    <source>
        <dbReference type="PROSITE" id="PS50943"/>
    </source>
</evidence>
<dbReference type="SMART" id="SM00530">
    <property type="entry name" value="HTH_XRE"/>
    <property type="match status" value="1"/>
</dbReference>
<dbReference type="InterPro" id="IPR001387">
    <property type="entry name" value="Cro/C1-type_HTH"/>
</dbReference>
<evidence type="ECO:0000313" key="2">
    <source>
        <dbReference type="EMBL" id="SEC06558.1"/>
    </source>
</evidence>
<dbReference type="AlphaFoldDB" id="A0A1H4PH28"/>
<dbReference type="GO" id="GO:0003677">
    <property type="term" value="F:DNA binding"/>
    <property type="evidence" value="ECO:0007669"/>
    <property type="project" value="InterPro"/>
</dbReference>
<dbReference type="PROSITE" id="PS51318">
    <property type="entry name" value="TAT"/>
    <property type="match status" value="1"/>
</dbReference>
<feature type="domain" description="HTH cro/C1-type" evidence="1">
    <location>
        <begin position="14"/>
        <end position="69"/>
    </location>
</feature>
<dbReference type="SUPFAM" id="SSF48452">
    <property type="entry name" value="TPR-like"/>
    <property type="match status" value="1"/>
</dbReference>
<dbReference type="SUPFAM" id="SSF47413">
    <property type="entry name" value="lambda repressor-like DNA-binding domains"/>
    <property type="match status" value="1"/>
</dbReference>
<organism evidence="2 3">
    <name type="scientific">Streptomyces melanosporofaciens</name>
    <dbReference type="NCBI Taxonomy" id="67327"/>
    <lineage>
        <taxon>Bacteria</taxon>
        <taxon>Bacillati</taxon>
        <taxon>Actinomycetota</taxon>
        <taxon>Actinomycetes</taxon>
        <taxon>Kitasatosporales</taxon>
        <taxon>Streptomycetaceae</taxon>
        <taxon>Streptomyces</taxon>
        <taxon>Streptomyces violaceusniger group</taxon>
    </lineage>
</organism>